<dbReference type="RefSeq" id="XP_043001921.1">
    <property type="nucleotide sequence ID" value="XM_043159967.1"/>
</dbReference>
<name>A0A9P7RLN7_9AGAR</name>
<comment type="caution">
    <text evidence="1">The sequence shown here is derived from an EMBL/GenBank/DDBJ whole genome shotgun (WGS) entry which is preliminary data.</text>
</comment>
<evidence type="ECO:0000313" key="1">
    <source>
        <dbReference type="EMBL" id="KAG7085450.1"/>
    </source>
</evidence>
<dbReference type="KEGG" id="more:E1B28_003011"/>
<keyword evidence="2" id="KW-1185">Reference proteome</keyword>
<gene>
    <name evidence="1" type="ORF">E1B28_003011</name>
</gene>
<dbReference type="AlphaFoldDB" id="A0A9P7RLN7"/>
<proteinExistence type="predicted"/>
<dbReference type="Proteomes" id="UP001049176">
    <property type="component" value="Chromosome 11"/>
</dbReference>
<dbReference type="GeneID" id="66072087"/>
<evidence type="ECO:0000313" key="2">
    <source>
        <dbReference type="Proteomes" id="UP001049176"/>
    </source>
</evidence>
<dbReference type="EMBL" id="CM032191">
    <property type="protein sequence ID" value="KAG7085450.1"/>
    <property type="molecule type" value="Genomic_DNA"/>
</dbReference>
<accession>A0A9P7RLN7</accession>
<organism evidence="1 2">
    <name type="scientific">Marasmius oreades</name>
    <name type="common">fairy-ring Marasmius</name>
    <dbReference type="NCBI Taxonomy" id="181124"/>
    <lineage>
        <taxon>Eukaryota</taxon>
        <taxon>Fungi</taxon>
        <taxon>Dikarya</taxon>
        <taxon>Basidiomycota</taxon>
        <taxon>Agaricomycotina</taxon>
        <taxon>Agaricomycetes</taxon>
        <taxon>Agaricomycetidae</taxon>
        <taxon>Agaricales</taxon>
        <taxon>Marasmiineae</taxon>
        <taxon>Marasmiaceae</taxon>
        <taxon>Marasmius</taxon>
    </lineage>
</organism>
<sequence>MITIYPESFTLNPVPTPQNEYDGEIYTSHTRSLGTPVIPSFPVTRMVELLQRQHGTVAEKYPVPFEYLELNGEKCRTSDIRKTQLEVSGERRPPPVPKIHGSSGLVHAYLIPQGA</sequence>
<reference evidence="1" key="1">
    <citation type="journal article" date="2021" name="Genome Biol. Evol.">
        <title>The assembled and annotated genome of the fairy-ring fungus Marasmius oreades.</title>
        <authorList>
            <person name="Hiltunen M."/>
            <person name="Ament-Velasquez S.L."/>
            <person name="Johannesson H."/>
        </authorList>
    </citation>
    <scope>NUCLEOTIDE SEQUENCE</scope>
    <source>
        <strain evidence="1">03SP1</strain>
    </source>
</reference>
<protein>
    <submittedName>
        <fullName evidence="1">Uncharacterized protein</fullName>
    </submittedName>
</protein>